<dbReference type="PANTHER" id="PTHR10953">
    <property type="entry name" value="UBIQUITIN-ACTIVATING ENZYME E1"/>
    <property type="match status" value="1"/>
</dbReference>
<feature type="binding site" evidence="11">
    <location>
        <position position="143"/>
    </location>
    <ligand>
        <name>ATP</name>
        <dbReference type="ChEBI" id="CHEBI:30616"/>
    </ligand>
</feature>
<feature type="active site" description="Cysteine persulfide intermediate; for sulfurtransferase activity" evidence="11">
    <location>
        <position position="414"/>
    </location>
</feature>
<dbReference type="Gene3D" id="3.40.50.720">
    <property type="entry name" value="NAD(P)-binding Rossmann-like Domain"/>
    <property type="match status" value="1"/>
</dbReference>
<feature type="domain" description="Rhodanese" evidence="13">
    <location>
        <begin position="357"/>
        <end position="457"/>
    </location>
</feature>
<evidence type="ECO:0000256" key="6">
    <source>
        <dbReference type="ARBA" id="ARBA00022741"/>
    </source>
</evidence>
<organism evidence="14 15">
    <name type="scientific">Saccoglossus kowalevskii</name>
    <name type="common">Acorn worm</name>
    <dbReference type="NCBI Taxonomy" id="10224"/>
    <lineage>
        <taxon>Eukaryota</taxon>
        <taxon>Metazoa</taxon>
        <taxon>Hemichordata</taxon>
        <taxon>Enteropneusta</taxon>
        <taxon>Harrimaniidae</taxon>
        <taxon>Saccoglossus</taxon>
    </lineage>
</organism>
<feature type="coiled-coil region" evidence="12">
    <location>
        <begin position="4"/>
        <end position="31"/>
    </location>
</feature>
<accession>A0ABM0MJP3</accession>
<dbReference type="CDD" id="cd00757">
    <property type="entry name" value="ThiF_MoeB_HesA_family"/>
    <property type="match status" value="1"/>
</dbReference>
<name>A0ABM0MJP3_SACKO</name>
<proteinExistence type="inferred from homology"/>
<dbReference type="Pfam" id="PF00899">
    <property type="entry name" value="ThiF"/>
    <property type="match status" value="1"/>
</dbReference>
<keyword evidence="4 11" id="KW-0819">tRNA processing</keyword>
<feature type="binding site" evidence="11">
    <location>
        <position position="98"/>
    </location>
    <ligand>
        <name>ATP</name>
        <dbReference type="ChEBI" id="CHEBI:30616"/>
    </ligand>
</feature>
<dbReference type="EC" id="2.7.7.-" evidence="11"/>
<evidence type="ECO:0000256" key="8">
    <source>
        <dbReference type="ARBA" id="ARBA00022840"/>
    </source>
</evidence>
<evidence type="ECO:0000256" key="9">
    <source>
        <dbReference type="ARBA" id="ARBA00023150"/>
    </source>
</evidence>
<evidence type="ECO:0000259" key="13">
    <source>
        <dbReference type="PROSITE" id="PS50206"/>
    </source>
</evidence>
<evidence type="ECO:0000256" key="4">
    <source>
        <dbReference type="ARBA" id="ARBA00022694"/>
    </source>
</evidence>
<evidence type="ECO:0000256" key="11">
    <source>
        <dbReference type="HAMAP-Rule" id="MF_03049"/>
    </source>
</evidence>
<comment type="function">
    <text evidence="11">Plays a central role in 2-thiolation of mcm(5)S(2)U at tRNA wobble positions of cytosolic tRNA(Lys), tRNA(Glu) and tRNA(Gln). Acts by mediating the C-terminal thiocarboxylation of the sulfur carrier URM1. Its N-terminus first activates URM1 as acyl-adenylate (-COAMP), then the persulfide sulfur on the catalytic cysteine is transferred to URM1 to form thiocarboxylation (-COSH) of its C-terminus. The reaction probably involves hydrogen sulfide that is generated from the persulfide intermediate and that acts as nucleophile towards URM1. Subsequently, a transient disulfide bond is formed. Does not use thiosulfate as sulfur donor; NFS1 probably acting as a sulfur donor for thiocarboxylation reactions.</text>
</comment>
<keyword evidence="8 11" id="KW-0067">ATP-binding</keyword>
<dbReference type="RefSeq" id="XP_006820234.1">
    <property type="nucleotide sequence ID" value="XM_006820171.1"/>
</dbReference>
<feature type="binding site" evidence="11">
    <location>
        <position position="231"/>
    </location>
    <ligand>
        <name>Zn(2+)</name>
        <dbReference type="ChEBI" id="CHEBI:29105"/>
    </ligand>
</feature>
<dbReference type="InterPro" id="IPR001763">
    <property type="entry name" value="Rhodanese-like_dom"/>
</dbReference>
<evidence type="ECO:0000313" key="15">
    <source>
        <dbReference type="RefSeq" id="XP_006820234.1"/>
    </source>
</evidence>
<dbReference type="InterPro" id="IPR028885">
    <property type="entry name" value="MOCS3/Uba4"/>
</dbReference>
<feature type="binding site" evidence="11">
    <location>
        <begin position="126"/>
        <end position="130"/>
    </location>
    <ligand>
        <name>ATP</name>
        <dbReference type="ChEBI" id="CHEBI:30616"/>
    </ligand>
</feature>
<keyword evidence="9 11" id="KW-0501">Molybdenum cofactor biosynthesis</keyword>
<evidence type="ECO:0000256" key="2">
    <source>
        <dbReference type="ARBA" id="ARBA00022490"/>
    </source>
</evidence>
<keyword evidence="10 11" id="KW-0511">Multifunctional enzyme</keyword>
<keyword evidence="2 11" id="KW-0963">Cytoplasm</keyword>
<dbReference type="Gene3D" id="3.40.250.10">
    <property type="entry name" value="Rhodanese-like domain"/>
    <property type="match status" value="1"/>
</dbReference>
<evidence type="ECO:0000256" key="3">
    <source>
        <dbReference type="ARBA" id="ARBA00022679"/>
    </source>
</evidence>
<evidence type="ECO:0000256" key="5">
    <source>
        <dbReference type="ARBA" id="ARBA00022723"/>
    </source>
</evidence>
<dbReference type="SMART" id="SM00450">
    <property type="entry name" value="RHOD"/>
    <property type="match status" value="1"/>
</dbReference>
<keyword evidence="5 11" id="KW-0479">Metal-binding</keyword>
<evidence type="ECO:0000313" key="14">
    <source>
        <dbReference type="Proteomes" id="UP000694865"/>
    </source>
</evidence>
<comment type="pathway">
    <text evidence="11">tRNA modification; 5-methoxycarbonylmethyl-2-thiouridine-tRNA biosynthesis.</text>
</comment>
<protein>
    <recommendedName>
        <fullName evidence="11">Adenylyltransferase and sulfurtransferase MOCS3 homolog</fullName>
    </recommendedName>
    <alternativeName>
        <fullName evidence="11">UBA4 homolog</fullName>
    </alternativeName>
    <alternativeName>
        <fullName evidence="11">Ubiquitin-like protein activator 4 homolog</fullName>
    </alternativeName>
    <domain>
        <recommendedName>
            <fullName evidence="11">Adenylyltransferase</fullName>
            <ecNumber evidence="11">2.7.7.-</ecNumber>
        </recommendedName>
    </domain>
    <domain>
        <recommendedName>
            <fullName evidence="11">Sulfurtransferase</fullName>
            <ecNumber evidence="11">2.8.1.-</ecNumber>
        </recommendedName>
    </domain>
</protein>
<dbReference type="InterPro" id="IPR035985">
    <property type="entry name" value="Ubiquitin-activating_enz"/>
</dbReference>
<dbReference type="GeneID" id="102805588"/>
<dbReference type="InterPro" id="IPR045886">
    <property type="entry name" value="ThiF/MoeB/HesA"/>
</dbReference>
<dbReference type="Proteomes" id="UP000694865">
    <property type="component" value="Unplaced"/>
</dbReference>
<dbReference type="PANTHER" id="PTHR10953:SF102">
    <property type="entry name" value="ADENYLYLTRANSFERASE AND SULFURTRANSFERASE MOCS3"/>
    <property type="match status" value="1"/>
</dbReference>
<dbReference type="EC" id="2.8.1.-" evidence="11"/>
<dbReference type="InterPro" id="IPR036873">
    <property type="entry name" value="Rhodanese-like_dom_sf"/>
</dbReference>
<dbReference type="HAMAP" id="MF_03049">
    <property type="entry name" value="MOCS3_Uba4"/>
    <property type="match status" value="1"/>
</dbReference>
<feature type="binding site" evidence="11">
    <location>
        <position position="119"/>
    </location>
    <ligand>
        <name>ATP</name>
        <dbReference type="ChEBI" id="CHEBI:30616"/>
    </ligand>
</feature>
<dbReference type="SUPFAM" id="SSF69572">
    <property type="entry name" value="Activating enzymes of the ubiquitin-like proteins"/>
    <property type="match status" value="1"/>
</dbReference>
<evidence type="ECO:0000256" key="1">
    <source>
        <dbReference type="ARBA" id="ARBA00004514"/>
    </source>
</evidence>
<evidence type="ECO:0000256" key="10">
    <source>
        <dbReference type="ARBA" id="ARBA00023268"/>
    </source>
</evidence>
<keyword evidence="7 11" id="KW-0862">Zinc</keyword>
<dbReference type="Pfam" id="PF00581">
    <property type="entry name" value="Rhodanese"/>
    <property type="match status" value="1"/>
</dbReference>
<sequence>MDELVELRRNLEEKSLEVDRLRQKLKLYEEHDKRHKAMLDCELINDNNLHTIPHLSVISKLENSSIARHSRQLILPEIGVKGQISIANTSVLIVGAGGLGCPSAIYLAAAGIGRLGIVDYDEVELSNLHRQVLHTEDRIGIEKSASVTTAIKGLNSSVVCIPYHMSLNSSNAIQVIQQYDIVLDCTDNVATRYLLNDACVLTGKPLVSGSALRFEGQVTVYNTQDGPCYRCLFPIPPPPETVTNCSDGGVLGVVPGIIGCIQALETLKIASGIGASYCQKLLVFDGIDGTFRTIKLRSKKKNCVVCSENPTITQLIDYEQFCGSKATDKSKTVKLLSNENRISVENYANIVKEKHYHVLVDVRTPCEMDICQLPNTINIPITEVGKNNDNMHKLKTAIDKLTDQVQTVPVYVVCRLGNDSQSAVQILQEMLSDLPVTIKDIRGGLVQWAKKIDPEFPQY</sequence>
<dbReference type="InterPro" id="IPR000594">
    <property type="entry name" value="ThiF_NAD_FAD-bd"/>
</dbReference>
<evidence type="ECO:0000256" key="12">
    <source>
        <dbReference type="SAM" id="Coils"/>
    </source>
</evidence>
<keyword evidence="12" id="KW-0175">Coiled coil</keyword>
<comment type="subcellular location">
    <subcellularLocation>
        <location evidence="1">Cytoplasm</location>
        <location evidence="1">Cytosol</location>
    </subcellularLocation>
</comment>
<keyword evidence="3 11" id="KW-0808">Transferase</keyword>
<comment type="cofactor">
    <cofactor evidence="11">
        <name>Zn(2+)</name>
        <dbReference type="ChEBI" id="CHEBI:29105"/>
    </cofactor>
    <text evidence="11">Binds 1 zinc ion per subunit.</text>
</comment>
<gene>
    <name evidence="15" type="primary">LOC102805588</name>
</gene>
<keyword evidence="14" id="KW-1185">Reference proteome</keyword>
<feature type="binding site" evidence="11">
    <location>
        <begin position="187"/>
        <end position="188"/>
    </location>
    <ligand>
        <name>ATP</name>
        <dbReference type="ChEBI" id="CHEBI:30616"/>
    </ligand>
</feature>
<feature type="active site" description="Glycyl thioester intermediate; for adenylyltransferase activity" evidence="11">
    <location>
        <position position="245"/>
    </location>
</feature>
<dbReference type="NCBIfam" id="NF004281">
    <property type="entry name" value="PRK05690.1"/>
    <property type="match status" value="1"/>
</dbReference>
<dbReference type="PROSITE" id="PS50206">
    <property type="entry name" value="RHODANESE_3"/>
    <property type="match status" value="1"/>
</dbReference>
<keyword evidence="6 11" id="KW-0547">Nucleotide-binding</keyword>
<evidence type="ECO:0000256" key="7">
    <source>
        <dbReference type="ARBA" id="ARBA00022833"/>
    </source>
</evidence>
<feature type="binding site" evidence="11">
    <location>
        <position position="303"/>
    </location>
    <ligand>
        <name>Zn(2+)</name>
        <dbReference type="ChEBI" id="CHEBI:29105"/>
    </ligand>
</feature>
<feature type="binding site" evidence="11">
    <location>
        <position position="306"/>
    </location>
    <ligand>
        <name>Zn(2+)</name>
        <dbReference type="ChEBI" id="CHEBI:29105"/>
    </ligand>
</feature>
<feature type="binding site" evidence="11">
    <location>
        <position position="228"/>
    </location>
    <ligand>
        <name>Zn(2+)</name>
        <dbReference type="ChEBI" id="CHEBI:29105"/>
    </ligand>
</feature>
<reference evidence="15" key="1">
    <citation type="submission" date="2025-08" db="UniProtKB">
        <authorList>
            <consortium name="RefSeq"/>
        </authorList>
    </citation>
    <scope>IDENTIFICATION</scope>
    <source>
        <tissue evidence="15">Testes</tissue>
    </source>
</reference>
<comment type="similarity">
    <text evidence="11">In the N-terminal section; belongs to the HesA/MoeB/ThiF family. UBA4 subfamily.</text>
</comment>